<dbReference type="Pfam" id="PF24981">
    <property type="entry name" value="Beta-prop_ATRN-LZTR1"/>
    <property type="match status" value="1"/>
</dbReference>
<dbReference type="SUPFAM" id="SSF117281">
    <property type="entry name" value="Kelch motif"/>
    <property type="match status" value="1"/>
</dbReference>
<dbReference type="EMBL" id="JAAAIN010002252">
    <property type="protein sequence ID" value="KAG0295232.1"/>
    <property type="molecule type" value="Genomic_DNA"/>
</dbReference>
<feature type="region of interest" description="Disordered" evidence="4">
    <location>
        <begin position="338"/>
        <end position="372"/>
    </location>
</feature>
<dbReference type="InterPro" id="IPR011043">
    <property type="entry name" value="Gal_Oxase/kelch_b-propeller"/>
</dbReference>
<sequence>MRQPSSSSSPSTSIRIICALAYFLSLNNSHLANAQGQPQPCGGAAYSVVGTKFYVHGGSLQADQLLQSLWALDLTTNWTTSQPAWSALSLGPYNAYHSGGRSADNKTFIVFGRDTAADPKVIPNSFVNIYDIASGSWTKELNPQGMNDNTRRDFDVVTNPSANKVYILGGDAGPAGAIYSNMFTTYDVAAQTVTEITTPSPGPQSISTYSAVWSPKLKAMVVIGGNYKSGTAAQGLLLYHPDTDGDGSLIAVFGGFIGGAGPGDPNIYVLNTATWTWTVTKYPGQGRGNAACAIVDDTFMTWGGFLSSPNTVNGVPTGADTLLLYSLSNSQWQTTYTPSAAMSGGNPGGGTAYPGGNGTTPGGNGGNGDNSHSQNGLSTGALVGIIVGAFAALAVAIFGFVSWHRRRKHPPPGKDMSSHGIETAGINSMEEHHHSSGPPPPRPSPPGLSNTAGQKYHSLKLADEALFDPRQSIDGSNGNSGGYSNATTPTTLDFLHTSENNRSERMRQSYQSDGSVYYPPPPPVISHQPTIPEDSPYMSEHSVSTVGGGGRRFNDPQSLTLDTSGVANYQYAGLTGPATAGSAGGPGYAGTGSDYHDGGYYGVDRDREKYLSGLSTGTGYSRLSSVGSDPQAIIYTSTSPPMAKRILSGPQGGEGFGFVIEPAPPGAPQALPEHHQSILDQQEQEQQQLPYPQQQEQDQQRQQ</sequence>
<keyword evidence="3" id="KW-0408">Iron</keyword>
<keyword evidence="5" id="KW-1133">Transmembrane helix</keyword>
<accession>A0A9P6UFL4</accession>
<dbReference type="GO" id="GO:0019760">
    <property type="term" value="P:glucosinolate metabolic process"/>
    <property type="evidence" value="ECO:0007669"/>
    <property type="project" value="UniProtKB-ARBA"/>
</dbReference>
<feature type="compositionally biased region" description="Low complexity" evidence="4">
    <location>
        <begin position="679"/>
        <end position="703"/>
    </location>
</feature>
<dbReference type="InterPro" id="IPR015915">
    <property type="entry name" value="Kelch-typ_b-propeller"/>
</dbReference>
<keyword evidence="6" id="KW-0732">Signal</keyword>
<comment type="caution">
    <text evidence="8">The sequence shown here is derived from an EMBL/GenBank/DDBJ whole genome shotgun (WGS) entry which is preliminary data.</text>
</comment>
<dbReference type="SUPFAM" id="SSF50965">
    <property type="entry name" value="Galactose oxidase, central domain"/>
    <property type="match status" value="1"/>
</dbReference>
<keyword evidence="1" id="KW-0880">Kelch repeat</keyword>
<feature type="compositionally biased region" description="Pro residues" evidence="4">
    <location>
        <begin position="437"/>
        <end position="446"/>
    </location>
</feature>
<keyword evidence="5" id="KW-0472">Membrane</keyword>
<keyword evidence="5" id="KW-0812">Transmembrane</keyword>
<dbReference type="PANTHER" id="PTHR47435">
    <property type="entry name" value="KELCH REPEAT PROTEIN (AFU_ORTHOLOGUE AFUA_5G12780)"/>
    <property type="match status" value="1"/>
</dbReference>
<gene>
    <name evidence="8" type="ORF">BGZ97_004873</name>
</gene>
<evidence type="ECO:0000313" key="8">
    <source>
        <dbReference type="EMBL" id="KAG0295232.1"/>
    </source>
</evidence>
<feature type="region of interest" description="Disordered" evidence="4">
    <location>
        <begin position="469"/>
        <end position="491"/>
    </location>
</feature>
<dbReference type="Gene3D" id="2.120.10.80">
    <property type="entry name" value="Kelch-type beta propeller"/>
    <property type="match status" value="2"/>
</dbReference>
<feature type="region of interest" description="Disordered" evidence="4">
    <location>
        <begin position="429"/>
        <end position="453"/>
    </location>
</feature>
<feature type="non-terminal residue" evidence="8">
    <location>
        <position position="703"/>
    </location>
</feature>
<evidence type="ECO:0000313" key="9">
    <source>
        <dbReference type="Proteomes" id="UP000823405"/>
    </source>
</evidence>
<keyword evidence="2" id="KW-0677">Repeat</keyword>
<keyword evidence="9" id="KW-1185">Reference proteome</keyword>
<feature type="domain" description="Attractin/MKLN-like beta-propeller" evidence="7">
    <location>
        <begin position="33"/>
        <end position="232"/>
    </location>
</feature>
<feature type="region of interest" description="Disordered" evidence="4">
    <location>
        <begin position="661"/>
        <end position="703"/>
    </location>
</feature>
<evidence type="ECO:0000256" key="6">
    <source>
        <dbReference type="SAM" id="SignalP"/>
    </source>
</evidence>
<proteinExistence type="predicted"/>
<reference evidence="8" key="1">
    <citation type="journal article" date="2020" name="Fungal Divers.">
        <title>Resolving the Mortierellaceae phylogeny through synthesis of multi-gene phylogenetics and phylogenomics.</title>
        <authorList>
            <person name="Vandepol N."/>
            <person name="Liber J."/>
            <person name="Desiro A."/>
            <person name="Na H."/>
            <person name="Kennedy M."/>
            <person name="Barry K."/>
            <person name="Grigoriev I.V."/>
            <person name="Miller A.N."/>
            <person name="O'Donnell K."/>
            <person name="Stajich J.E."/>
            <person name="Bonito G."/>
        </authorList>
    </citation>
    <scope>NUCLEOTIDE SEQUENCE</scope>
    <source>
        <strain evidence="8">NVP60</strain>
    </source>
</reference>
<dbReference type="PANTHER" id="PTHR47435:SF4">
    <property type="entry name" value="KELCH REPEAT PROTEIN (AFU_ORTHOLOGUE AFUA_5G12780)"/>
    <property type="match status" value="1"/>
</dbReference>
<feature type="signal peptide" evidence="6">
    <location>
        <begin position="1"/>
        <end position="34"/>
    </location>
</feature>
<evidence type="ECO:0000256" key="5">
    <source>
        <dbReference type="SAM" id="Phobius"/>
    </source>
</evidence>
<evidence type="ECO:0000256" key="4">
    <source>
        <dbReference type="SAM" id="MobiDB-lite"/>
    </source>
</evidence>
<evidence type="ECO:0000256" key="2">
    <source>
        <dbReference type="ARBA" id="ARBA00022737"/>
    </source>
</evidence>
<feature type="compositionally biased region" description="Gly residues" evidence="4">
    <location>
        <begin position="345"/>
        <end position="368"/>
    </location>
</feature>
<feature type="chain" id="PRO_5040118150" description="Attractin/MKLN-like beta-propeller domain-containing protein" evidence="6">
    <location>
        <begin position="35"/>
        <end position="703"/>
    </location>
</feature>
<protein>
    <recommendedName>
        <fullName evidence="7">Attractin/MKLN-like beta-propeller domain-containing protein</fullName>
    </recommendedName>
</protein>
<feature type="transmembrane region" description="Helical" evidence="5">
    <location>
        <begin position="380"/>
        <end position="401"/>
    </location>
</feature>
<evidence type="ECO:0000259" key="7">
    <source>
        <dbReference type="Pfam" id="PF24981"/>
    </source>
</evidence>
<name>A0A9P6UFL4_9FUNG</name>
<organism evidence="8 9">
    <name type="scientific">Linnemannia gamsii</name>
    <dbReference type="NCBI Taxonomy" id="64522"/>
    <lineage>
        <taxon>Eukaryota</taxon>
        <taxon>Fungi</taxon>
        <taxon>Fungi incertae sedis</taxon>
        <taxon>Mucoromycota</taxon>
        <taxon>Mortierellomycotina</taxon>
        <taxon>Mortierellomycetes</taxon>
        <taxon>Mortierellales</taxon>
        <taxon>Mortierellaceae</taxon>
        <taxon>Linnemannia</taxon>
    </lineage>
</organism>
<dbReference type="OrthoDB" id="10251809at2759"/>
<dbReference type="InterPro" id="IPR056737">
    <property type="entry name" value="Beta-prop_ATRN-MKLN-like"/>
</dbReference>
<dbReference type="AlphaFoldDB" id="A0A9P6UFL4"/>
<dbReference type="Proteomes" id="UP000823405">
    <property type="component" value="Unassembled WGS sequence"/>
</dbReference>
<evidence type="ECO:0000256" key="3">
    <source>
        <dbReference type="ARBA" id="ARBA00023004"/>
    </source>
</evidence>
<evidence type="ECO:0000256" key="1">
    <source>
        <dbReference type="ARBA" id="ARBA00022441"/>
    </source>
</evidence>